<proteinExistence type="predicted"/>
<organism evidence="1 2">
    <name type="scientific">Fusarium fujikuroi</name>
    <name type="common">Bakanae and foot rot disease fungus</name>
    <name type="synonym">Gibberella fujikuroi</name>
    <dbReference type="NCBI Taxonomy" id="5127"/>
    <lineage>
        <taxon>Eukaryota</taxon>
        <taxon>Fungi</taxon>
        <taxon>Dikarya</taxon>
        <taxon>Ascomycota</taxon>
        <taxon>Pezizomycotina</taxon>
        <taxon>Sordariomycetes</taxon>
        <taxon>Hypocreomycetidae</taxon>
        <taxon>Hypocreales</taxon>
        <taxon>Nectriaceae</taxon>
        <taxon>Fusarium</taxon>
        <taxon>Fusarium fujikuroi species complex</taxon>
    </lineage>
</organism>
<reference evidence="1" key="1">
    <citation type="submission" date="2019-05" db="EMBL/GenBank/DDBJ databases">
        <authorList>
            <person name="Piombo E."/>
        </authorList>
    </citation>
    <scope>NUCLEOTIDE SEQUENCE</scope>
    <source>
        <strain evidence="1">C2S</strain>
    </source>
</reference>
<sequence>MLEIPCRPVCRCPPAMSNLAHAPCSLATGSLHPRHNVNQDDMINLTSPKKIPDLDMRYQEVLCTRHCSALRGCSDNLDAEDTLDRSKTPVETENLVRIPGLTEIRHASYGVPRRRCLKPSSFHQPSGRFELRQTIQLETRERFCDRDHLDFDLAKPPVAGEIRHGCKSLAPCQVSVCIQYCSMALCSLHIIDDEVRGEYHDWSTYSGSGKITKATSSNGLSRGMEANLKGSLIRLSAEPRHQNRSGFVARTLRKRPLLGLYPLTLASIAGRKPQTRPMSISPSCQKGSKVWLVSALRHRLCSGKETPDHPEC</sequence>
<dbReference type="EMBL" id="CABFJX010000019">
    <property type="protein sequence ID" value="VTT58426.1"/>
    <property type="molecule type" value="Genomic_DNA"/>
</dbReference>
<gene>
    <name evidence="1" type="ORF">C2S_13876</name>
</gene>
<protein>
    <submittedName>
        <fullName evidence="1">Uncharacterized protein</fullName>
    </submittedName>
</protein>
<dbReference type="AlphaFoldDB" id="A0A9Q9RC55"/>
<name>A0A9Q9RC55_FUSFU</name>
<evidence type="ECO:0000313" key="2">
    <source>
        <dbReference type="Proteomes" id="UP000760494"/>
    </source>
</evidence>
<comment type="caution">
    <text evidence="1">The sequence shown here is derived from an EMBL/GenBank/DDBJ whole genome shotgun (WGS) entry which is preliminary data.</text>
</comment>
<dbReference type="Proteomes" id="UP000760494">
    <property type="component" value="Unassembled WGS sequence"/>
</dbReference>
<evidence type="ECO:0000313" key="1">
    <source>
        <dbReference type="EMBL" id="VTT58426.1"/>
    </source>
</evidence>
<accession>A0A9Q9RC55</accession>